<dbReference type="PANTHER" id="PTHR10332:SF88">
    <property type="entry name" value="EQUILIBRATIVE NUCLEOSIDE TRANSPORTER 1, ISOFORM A"/>
    <property type="match status" value="1"/>
</dbReference>
<evidence type="ECO:0000256" key="3">
    <source>
        <dbReference type="ARBA" id="ARBA00022448"/>
    </source>
</evidence>
<keyword evidence="6" id="KW-0472">Membrane</keyword>
<dbReference type="PIRSF" id="PIRSF016379">
    <property type="entry name" value="ENT"/>
    <property type="match status" value="1"/>
</dbReference>
<dbReference type="Proteomes" id="UP001152795">
    <property type="component" value="Unassembled WGS sequence"/>
</dbReference>
<dbReference type="InterPro" id="IPR036259">
    <property type="entry name" value="MFS_trans_sf"/>
</dbReference>
<organism evidence="7 8">
    <name type="scientific">Paramuricea clavata</name>
    <name type="common">Red gorgonian</name>
    <name type="synonym">Violescent sea-whip</name>
    <dbReference type="NCBI Taxonomy" id="317549"/>
    <lineage>
        <taxon>Eukaryota</taxon>
        <taxon>Metazoa</taxon>
        <taxon>Cnidaria</taxon>
        <taxon>Anthozoa</taxon>
        <taxon>Octocorallia</taxon>
        <taxon>Malacalcyonacea</taxon>
        <taxon>Plexauridae</taxon>
        <taxon>Paramuricea</taxon>
    </lineage>
</organism>
<evidence type="ECO:0000313" key="8">
    <source>
        <dbReference type="Proteomes" id="UP001152795"/>
    </source>
</evidence>
<evidence type="ECO:0000256" key="4">
    <source>
        <dbReference type="ARBA" id="ARBA00022692"/>
    </source>
</evidence>
<name>A0A6S7FSK5_PARCT</name>
<keyword evidence="4" id="KW-0812">Transmembrane</keyword>
<dbReference type="SUPFAM" id="SSF103473">
    <property type="entry name" value="MFS general substrate transporter"/>
    <property type="match status" value="1"/>
</dbReference>
<dbReference type="AlphaFoldDB" id="A0A6S7FSK5"/>
<keyword evidence="5" id="KW-1133">Transmembrane helix</keyword>
<reference evidence="7" key="1">
    <citation type="submission" date="2020-04" db="EMBL/GenBank/DDBJ databases">
        <authorList>
            <person name="Alioto T."/>
            <person name="Alioto T."/>
            <person name="Gomez Garrido J."/>
        </authorList>
    </citation>
    <scope>NUCLEOTIDE SEQUENCE</scope>
    <source>
        <strain evidence="7">A484AB</strain>
    </source>
</reference>
<dbReference type="PRINTS" id="PR01130">
    <property type="entry name" value="DERENTRNSPRT"/>
</dbReference>
<dbReference type="EMBL" id="CACRXK020000517">
    <property type="protein sequence ID" value="CAB3982558.1"/>
    <property type="molecule type" value="Genomic_DNA"/>
</dbReference>
<evidence type="ECO:0000313" key="7">
    <source>
        <dbReference type="EMBL" id="CAB3982558.1"/>
    </source>
</evidence>
<evidence type="ECO:0000256" key="6">
    <source>
        <dbReference type="ARBA" id="ARBA00023136"/>
    </source>
</evidence>
<evidence type="ECO:0000256" key="1">
    <source>
        <dbReference type="ARBA" id="ARBA00004141"/>
    </source>
</evidence>
<evidence type="ECO:0000256" key="2">
    <source>
        <dbReference type="ARBA" id="ARBA00007965"/>
    </source>
</evidence>
<dbReference type="GO" id="GO:0005886">
    <property type="term" value="C:plasma membrane"/>
    <property type="evidence" value="ECO:0007669"/>
    <property type="project" value="TreeGrafter"/>
</dbReference>
<dbReference type="InterPro" id="IPR034764">
    <property type="entry name" value="ENT1/ENT2"/>
</dbReference>
<comment type="similarity">
    <text evidence="2">Belongs to the SLC29A/ENT transporter (TC 2.A.57) family.</text>
</comment>
<protein>
    <submittedName>
        <fullName evidence="7">Equilibrative nucleoside transporter 1-like isoform X1</fullName>
    </submittedName>
</protein>
<comment type="subcellular location">
    <subcellularLocation>
        <location evidence="1">Membrane</location>
        <topology evidence="1">Multi-pass membrane protein</topology>
    </subcellularLocation>
</comment>
<keyword evidence="3" id="KW-0813">Transport</keyword>
<evidence type="ECO:0000256" key="5">
    <source>
        <dbReference type="ARBA" id="ARBA00022989"/>
    </source>
</evidence>
<dbReference type="OrthoDB" id="1856718at2759"/>
<sequence length="483" mass="53616">MSRLVDSRLKTQMFATTTKASRGQPPKDRPVVTIVVTSNGTKIKEDIPRHTKLHDRFNVVYLIIVLQGIGTLLPWNFFITAHTYFSTKLDGTRYKHEFENFFALAAFGPNLVAFFLNTMFKHKVALKIRILVPLFVMTGIFVVTAALVKVDTENWKGSFFAITLVTMGLINAFCAVYQGGLFGLSGMMPPRYTQALMTGQGIGGIFACVADIGSKLGTSDPIRSAFWYFLTAVVVLFACIVSYLGLYRIKFSQHFLEDHREQVQVAGRTSIQPDGFSDSGKPILTDPVEKDLAEYEVKIEKTTPPFAFIMKEIWRTALAVFLVFMVTLAAFPAVLSGIKSENHGDGSQWTGKYFTAVVCFLIFNVGDFCGRVTAGFVQKPGKDGFWLLGCCVLRFVFLPLFAFCNFHPRRTNGTVLFAEDYWPIIFNVLFSVSNGYLGSLCMMYGPKLVESKYAETAGTMMAYFLSLGLGIGAATSFGITKSI</sequence>
<dbReference type="PANTHER" id="PTHR10332">
    <property type="entry name" value="EQUILIBRATIVE NUCLEOSIDE TRANSPORTER"/>
    <property type="match status" value="1"/>
</dbReference>
<dbReference type="NCBIfam" id="TIGR00939">
    <property type="entry name" value="2a57"/>
    <property type="match status" value="1"/>
</dbReference>
<proteinExistence type="inferred from homology"/>
<dbReference type="Pfam" id="PF01733">
    <property type="entry name" value="Nucleoside_tran"/>
    <property type="match status" value="1"/>
</dbReference>
<gene>
    <name evidence="7" type="ORF">PACLA_8A022670</name>
</gene>
<accession>A0A6S7FSK5</accession>
<comment type="caution">
    <text evidence="7">The sequence shown here is derived from an EMBL/GenBank/DDBJ whole genome shotgun (WGS) entry which is preliminary data.</text>
</comment>
<feature type="non-terminal residue" evidence="7">
    <location>
        <position position="1"/>
    </location>
</feature>
<keyword evidence="8" id="KW-1185">Reference proteome</keyword>
<dbReference type="GO" id="GO:0015213">
    <property type="term" value="F:uridine transmembrane transporter activity"/>
    <property type="evidence" value="ECO:0007669"/>
    <property type="project" value="UniProtKB-ARBA"/>
</dbReference>
<dbReference type="InterPro" id="IPR002259">
    <property type="entry name" value="Eqnu_transpt"/>
</dbReference>